<name>A0A5A8CPZ8_CAFRO</name>
<dbReference type="SMART" id="SM00726">
    <property type="entry name" value="UIM"/>
    <property type="match status" value="2"/>
</dbReference>
<feature type="region of interest" description="Disordered" evidence="13">
    <location>
        <begin position="371"/>
        <end position="391"/>
    </location>
</feature>
<accession>A0A5A8CPZ8</accession>
<keyword evidence="6 12" id="KW-0378">Hydrolase</keyword>
<evidence type="ECO:0000256" key="4">
    <source>
        <dbReference type="ARBA" id="ARBA00022670"/>
    </source>
</evidence>
<comment type="caution">
    <text evidence="15">The sequence shown here is derived from an EMBL/GenBank/DDBJ whole genome shotgun (WGS) entry which is preliminary data.</text>
</comment>
<dbReference type="Pfam" id="PF02099">
    <property type="entry name" value="Josephin"/>
    <property type="match status" value="1"/>
</dbReference>
<dbReference type="OMA" id="LIFHERQ"/>
<keyword evidence="16" id="KW-1185">Reference proteome</keyword>
<feature type="compositionally biased region" description="Low complexity" evidence="13">
    <location>
        <begin position="280"/>
        <end position="299"/>
    </location>
</feature>
<dbReference type="InterPro" id="IPR033865">
    <property type="entry name" value="Ataxin-3"/>
</dbReference>
<evidence type="ECO:0000259" key="14">
    <source>
        <dbReference type="PROSITE" id="PS50957"/>
    </source>
</evidence>
<evidence type="ECO:0000313" key="16">
    <source>
        <dbReference type="Proteomes" id="UP000323011"/>
    </source>
</evidence>
<comment type="catalytic activity">
    <reaction evidence="1">
        <text>Thiol-dependent hydrolysis of ester, thioester, amide, peptide and isopeptide bonds formed by the C-terminal Gly of ubiquitin (a 76-residue protein attached to proteins as an intracellular targeting signal).</text>
        <dbReference type="EC" id="3.4.19.12"/>
    </reaction>
</comment>
<sequence>MFDPSGSFGRLTTAAWSSLAGAGQPEQLIFHERQQAALCGQHCLNNLLQAPLFTASDLATLAWELDSAEASLMAGGVAGESTNVDEAGNFSISVLRRAVGRSHGLELLSDPSLVEAALRSPTENAAYVLNHHAHWFTVRKLHGTYWDLNSTRAFPTKITDFYLAAYLAQMQSDGYSIFVVRPADKLPPPPKDRSMGASSSFHTLASLRAAEERAVREARAAQASTAAQADTDPQLAAALEASRAAAEGRPARFASPTTAADEEEAQLQSALRASLGQGGAPSSSSSSSSSSRLAPSPSRTATAEELAAVRAMNPGLDDDTLTAIALSLRAPSPARAPGAAASRSPASPMGGSASHAAAGGGFRLGGGIGSSGASAGAATAPPAGAGARAPPGAAAALGKLEAAATVLLPVTTPGPSTRVRITPLAPSGAPAPHVSSRVPLEAPAAGVLAWAWLQQLAVSFPGLEAEPCPIPSSKSHAAALVSTAAAQAAEACRVVLNAKGTPGTLEAAVQAASPTLPGGLPTVADANFKMQQVVASPRPEA</sequence>
<feature type="active site" evidence="11 12">
    <location>
        <position position="134"/>
    </location>
</feature>
<evidence type="ECO:0000256" key="7">
    <source>
        <dbReference type="ARBA" id="ARBA00022807"/>
    </source>
</evidence>
<protein>
    <recommendedName>
        <fullName evidence="3">ubiquitinyl hydrolase 1</fullName>
        <ecNumber evidence="3">3.4.19.12</ecNumber>
    </recommendedName>
</protein>
<dbReference type="Proteomes" id="UP000323011">
    <property type="component" value="Unassembled WGS sequence"/>
</dbReference>
<feature type="active site" description="Nucleophile" evidence="11">
    <location>
        <position position="39"/>
    </location>
</feature>
<dbReference type="EMBL" id="VLTN01000008">
    <property type="protein sequence ID" value="KAA0155165.1"/>
    <property type="molecule type" value="Genomic_DNA"/>
</dbReference>
<dbReference type="PANTHER" id="PTHR14159">
    <property type="entry name" value="ATAXIN-3-RELATED"/>
    <property type="match status" value="1"/>
</dbReference>
<proteinExistence type="predicted"/>
<dbReference type="AlphaFoldDB" id="A0A5A8CPZ8"/>
<evidence type="ECO:0000256" key="5">
    <source>
        <dbReference type="ARBA" id="ARBA00022786"/>
    </source>
</evidence>
<keyword evidence="10" id="KW-0539">Nucleus</keyword>
<dbReference type="EC" id="3.4.19.12" evidence="3"/>
<gene>
    <name evidence="15" type="ORF">FNF29_01916</name>
</gene>
<evidence type="ECO:0000256" key="3">
    <source>
        <dbReference type="ARBA" id="ARBA00012759"/>
    </source>
</evidence>
<dbReference type="InterPro" id="IPR003903">
    <property type="entry name" value="UIM_dom"/>
</dbReference>
<evidence type="ECO:0000256" key="10">
    <source>
        <dbReference type="ARBA" id="ARBA00023242"/>
    </source>
</evidence>
<dbReference type="PROSITE" id="PS50957">
    <property type="entry name" value="JOSEPHIN"/>
    <property type="match status" value="1"/>
</dbReference>
<keyword evidence="9" id="KW-0804">Transcription</keyword>
<feature type="domain" description="Josephin" evidence="14">
    <location>
        <begin position="26"/>
        <end position="195"/>
    </location>
</feature>
<evidence type="ECO:0000256" key="12">
    <source>
        <dbReference type="PROSITE-ProRule" id="PRU00331"/>
    </source>
</evidence>
<dbReference type="GO" id="GO:0006508">
    <property type="term" value="P:proteolysis"/>
    <property type="evidence" value="ECO:0007669"/>
    <property type="project" value="UniProtKB-KW"/>
</dbReference>
<feature type="active site" evidence="12">
    <location>
        <position position="39"/>
    </location>
</feature>
<keyword evidence="4" id="KW-0645">Protease</keyword>
<feature type="region of interest" description="Disordered" evidence="13">
    <location>
        <begin position="331"/>
        <end position="355"/>
    </location>
</feature>
<dbReference type="SMART" id="SM01246">
    <property type="entry name" value="Josephin"/>
    <property type="match status" value="1"/>
</dbReference>
<reference evidence="15 16" key="1">
    <citation type="submission" date="2019-07" db="EMBL/GenBank/DDBJ databases">
        <title>Genomes of Cafeteria roenbergensis.</title>
        <authorList>
            <person name="Fischer M.G."/>
            <person name="Hackl T."/>
            <person name="Roman M."/>
        </authorList>
    </citation>
    <scope>NUCLEOTIDE SEQUENCE [LARGE SCALE GENOMIC DNA]</scope>
    <source>
        <strain evidence="15 16">BVI</strain>
    </source>
</reference>
<evidence type="ECO:0000256" key="6">
    <source>
        <dbReference type="ARBA" id="ARBA00022801"/>
    </source>
</evidence>
<keyword evidence="8" id="KW-0805">Transcription regulation</keyword>
<evidence type="ECO:0000256" key="9">
    <source>
        <dbReference type="ARBA" id="ARBA00023163"/>
    </source>
</evidence>
<dbReference type="PRINTS" id="PR01233">
    <property type="entry name" value="JOSEPHIN"/>
</dbReference>
<evidence type="ECO:0000256" key="13">
    <source>
        <dbReference type="SAM" id="MobiDB-lite"/>
    </source>
</evidence>
<keyword evidence="5" id="KW-0833">Ubl conjugation pathway</keyword>
<evidence type="ECO:0000256" key="2">
    <source>
        <dbReference type="ARBA" id="ARBA00004123"/>
    </source>
</evidence>
<evidence type="ECO:0000256" key="1">
    <source>
        <dbReference type="ARBA" id="ARBA00000707"/>
    </source>
</evidence>
<dbReference type="GO" id="GO:0016579">
    <property type="term" value="P:protein deubiquitination"/>
    <property type="evidence" value="ECO:0007669"/>
    <property type="project" value="InterPro"/>
</dbReference>
<dbReference type="PANTHER" id="PTHR14159:SF0">
    <property type="entry name" value="ATAXIN-3-RELATED"/>
    <property type="match status" value="1"/>
</dbReference>
<feature type="region of interest" description="Disordered" evidence="13">
    <location>
        <begin position="240"/>
        <end position="302"/>
    </location>
</feature>
<dbReference type="InterPro" id="IPR006155">
    <property type="entry name" value="Josephin"/>
</dbReference>
<evidence type="ECO:0000313" key="15">
    <source>
        <dbReference type="EMBL" id="KAA0155165.1"/>
    </source>
</evidence>
<dbReference type="Gene3D" id="1.10.287.10">
    <property type="entry name" value="S15/NS1, RNA-binding"/>
    <property type="match status" value="1"/>
</dbReference>
<comment type="subcellular location">
    <subcellularLocation>
        <location evidence="2">Nucleus</location>
    </subcellularLocation>
</comment>
<keyword evidence="7" id="KW-0788">Thiol protease</keyword>
<organism evidence="15 16">
    <name type="scientific">Cafeteria roenbergensis</name>
    <name type="common">Marine flagellate</name>
    <dbReference type="NCBI Taxonomy" id="33653"/>
    <lineage>
        <taxon>Eukaryota</taxon>
        <taxon>Sar</taxon>
        <taxon>Stramenopiles</taxon>
        <taxon>Bigyra</taxon>
        <taxon>Opalozoa</taxon>
        <taxon>Bicosoecida</taxon>
        <taxon>Cafeteriaceae</taxon>
        <taxon>Cafeteria</taxon>
    </lineage>
</organism>
<dbReference type="Gene3D" id="3.90.70.40">
    <property type="match status" value="1"/>
</dbReference>
<evidence type="ECO:0000256" key="8">
    <source>
        <dbReference type="ARBA" id="ARBA00023015"/>
    </source>
</evidence>
<evidence type="ECO:0000256" key="11">
    <source>
        <dbReference type="PIRSR" id="PIRSR633865-1"/>
    </source>
</evidence>
<feature type="active site" evidence="11 12">
    <location>
        <position position="149"/>
    </location>
</feature>
<dbReference type="GO" id="GO:0005634">
    <property type="term" value="C:nucleus"/>
    <property type="evidence" value="ECO:0007669"/>
    <property type="project" value="UniProtKB-SubCell"/>
</dbReference>
<dbReference type="GO" id="GO:0004843">
    <property type="term" value="F:cysteine-type deubiquitinase activity"/>
    <property type="evidence" value="ECO:0007669"/>
    <property type="project" value="UniProtKB-EC"/>
</dbReference>